<evidence type="ECO:0000256" key="1">
    <source>
        <dbReference type="ARBA" id="ARBA00007164"/>
    </source>
</evidence>
<evidence type="ECO:0000259" key="11">
    <source>
        <dbReference type="Pfam" id="PF00768"/>
    </source>
</evidence>
<evidence type="ECO:0000256" key="10">
    <source>
        <dbReference type="SAM" id="MobiDB-lite"/>
    </source>
</evidence>
<dbReference type="AlphaFoldDB" id="A0A397Q8T1"/>
<dbReference type="RefSeq" id="WP_119061051.1">
    <property type="nucleotide sequence ID" value="NZ_QXDF01000001.1"/>
</dbReference>
<dbReference type="PANTHER" id="PTHR21581:SF6">
    <property type="entry name" value="TRAFFICKING PROTEIN PARTICLE COMPLEX SUBUNIT 12"/>
    <property type="match status" value="1"/>
</dbReference>
<dbReference type="Gene3D" id="3.40.710.10">
    <property type="entry name" value="DD-peptidase/beta-lactamase superfamily"/>
    <property type="match status" value="1"/>
</dbReference>
<dbReference type="InterPro" id="IPR007730">
    <property type="entry name" value="SPOR-like_dom"/>
</dbReference>
<dbReference type="Gene3D" id="3.30.70.1070">
    <property type="entry name" value="Sporulation related repeat"/>
    <property type="match status" value="1"/>
</dbReference>
<feature type="active site" description="Acyl-ester intermediate" evidence="7">
    <location>
        <position position="83"/>
    </location>
</feature>
<dbReference type="SUPFAM" id="SSF56601">
    <property type="entry name" value="beta-lactamase/transpeptidase-like"/>
    <property type="match status" value="1"/>
</dbReference>
<keyword evidence="3" id="KW-0378">Hydrolase</keyword>
<evidence type="ECO:0000256" key="3">
    <source>
        <dbReference type="ARBA" id="ARBA00022801"/>
    </source>
</evidence>
<evidence type="ECO:0000256" key="8">
    <source>
        <dbReference type="PIRSR" id="PIRSR618044-2"/>
    </source>
</evidence>
<feature type="domain" description="SPOR" evidence="12">
    <location>
        <begin position="398"/>
        <end position="474"/>
    </location>
</feature>
<dbReference type="InterPro" id="IPR018044">
    <property type="entry name" value="Peptidase_S11"/>
</dbReference>
<keyword evidence="4" id="KW-0133">Cell shape</keyword>
<keyword evidence="6" id="KW-0961">Cell wall biogenesis/degradation</keyword>
<evidence type="ECO:0000256" key="6">
    <source>
        <dbReference type="ARBA" id="ARBA00023316"/>
    </source>
</evidence>
<evidence type="ECO:0000313" key="14">
    <source>
        <dbReference type="Proteomes" id="UP000266273"/>
    </source>
</evidence>
<dbReference type="GO" id="GO:0006508">
    <property type="term" value="P:proteolysis"/>
    <property type="evidence" value="ECO:0007669"/>
    <property type="project" value="InterPro"/>
</dbReference>
<sequence length="478" mass="52943">MRQWVSRVERGRWVTSRRLHRSFSNNFSILAMRLSLALVAVCIVFSVPEAGAYSPPKAALVIDANSGKTLHASNARAPRYPASLTKVMTLYVLFEYLRDGRLEMDTRLTVSAHAAKRPPSKVGFRPGDSLTVRAAIRLLVTKSANDVAAVVAENIAGSESAFAQLMTRKAREMGMKDTTFRNASGLPHSEQKTTAYDMSILARRVLTDFPEYADYFKTRYAKYRGKTYRNHNRLLFRYKGIQGLKTGFIRASGFNVMLAAKRGGKRLIAVIMGGRSAGARDARARRLLDAAWKNASVRAPEMAAHLPRRNPVFRPSEREQQIRHKLASADGSPAALLFKHLQASAPAPRDEVRPAPRRKIQARLIAKRTPEPETRTQEASTPEPERARGSATSEGLAGPYHVQVGAYVSANDARRRLEAVSAQAGGLLDGHPHQAIQAEVNGREVFRARFGGFDKAQAWRSCDKLKQRSVDCLVMAAR</sequence>
<keyword evidence="2" id="KW-0732">Signal</keyword>
<protein>
    <submittedName>
        <fullName evidence="13">D-alanyl-D-alanine carboxypeptidase</fullName>
    </submittedName>
</protein>
<evidence type="ECO:0000259" key="12">
    <source>
        <dbReference type="Pfam" id="PF05036"/>
    </source>
</evidence>
<feature type="domain" description="Peptidase S11 D-alanyl-D-alanine carboxypeptidase A N-terminal" evidence="11">
    <location>
        <begin position="57"/>
        <end position="275"/>
    </location>
</feature>
<dbReference type="GO" id="GO:0008360">
    <property type="term" value="P:regulation of cell shape"/>
    <property type="evidence" value="ECO:0007669"/>
    <property type="project" value="UniProtKB-KW"/>
</dbReference>
<dbReference type="Pfam" id="PF05036">
    <property type="entry name" value="SPOR"/>
    <property type="match status" value="1"/>
</dbReference>
<keyword evidence="13" id="KW-0121">Carboxypeptidase</keyword>
<dbReference type="GO" id="GO:0042834">
    <property type="term" value="F:peptidoglycan binding"/>
    <property type="evidence" value="ECO:0007669"/>
    <property type="project" value="InterPro"/>
</dbReference>
<dbReference type="GO" id="GO:0071555">
    <property type="term" value="P:cell wall organization"/>
    <property type="evidence" value="ECO:0007669"/>
    <property type="project" value="UniProtKB-KW"/>
</dbReference>
<reference evidence="13 14" key="1">
    <citation type="submission" date="2018-08" db="EMBL/GenBank/DDBJ databases">
        <title>Genomic Encyclopedia of Archaeal and Bacterial Type Strains, Phase II (KMG-II): from individual species to whole genera.</title>
        <authorList>
            <person name="Goeker M."/>
        </authorList>
    </citation>
    <scope>NUCLEOTIDE SEQUENCE [LARGE SCALE GENOMIC DNA]</scope>
    <source>
        <strain evidence="13 14">DSM 5002</strain>
    </source>
</reference>
<evidence type="ECO:0000256" key="2">
    <source>
        <dbReference type="ARBA" id="ARBA00022729"/>
    </source>
</evidence>
<dbReference type="GO" id="GO:0009002">
    <property type="term" value="F:serine-type D-Ala-D-Ala carboxypeptidase activity"/>
    <property type="evidence" value="ECO:0007669"/>
    <property type="project" value="InterPro"/>
</dbReference>
<accession>A0A397Q8T1</accession>
<feature type="binding site" evidence="8">
    <location>
        <position position="245"/>
    </location>
    <ligand>
        <name>substrate</name>
    </ligand>
</feature>
<evidence type="ECO:0000256" key="9">
    <source>
        <dbReference type="RuleBase" id="RU004016"/>
    </source>
</evidence>
<dbReference type="OrthoDB" id="9795979at2"/>
<proteinExistence type="inferred from homology"/>
<evidence type="ECO:0000256" key="7">
    <source>
        <dbReference type="PIRSR" id="PIRSR618044-1"/>
    </source>
</evidence>
<dbReference type="Pfam" id="PF00768">
    <property type="entry name" value="Peptidase_S11"/>
    <property type="match status" value="1"/>
</dbReference>
<dbReference type="Proteomes" id="UP000266273">
    <property type="component" value="Unassembled WGS sequence"/>
</dbReference>
<keyword evidence="14" id="KW-1185">Reference proteome</keyword>
<dbReference type="InterPro" id="IPR001967">
    <property type="entry name" value="Peptidase_S11_N"/>
</dbReference>
<dbReference type="PRINTS" id="PR00725">
    <property type="entry name" value="DADACBPTASE1"/>
</dbReference>
<gene>
    <name evidence="13" type="ORF">BXY53_1337</name>
</gene>
<dbReference type="SUPFAM" id="SSF110997">
    <property type="entry name" value="Sporulation related repeat"/>
    <property type="match status" value="1"/>
</dbReference>
<feature type="active site" description="Proton acceptor" evidence="7">
    <location>
        <position position="86"/>
    </location>
</feature>
<feature type="active site" evidence="7">
    <location>
        <position position="143"/>
    </location>
</feature>
<dbReference type="InterPro" id="IPR012338">
    <property type="entry name" value="Beta-lactam/transpept-like"/>
</dbReference>
<feature type="region of interest" description="Disordered" evidence="10">
    <location>
        <begin position="363"/>
        <end position="396"/>
    </location>
</feature>
<keyword evidence="13" id="KW-0645">Protease</keyword>
<dbReference type="PANTHER" id="PTHR21581">
    <property type="entry name" value="D-ALANYL-D-ALANINE CARBOXYPEPTIDASE"/>
    <property type="match status" value="1"/>
</dbReference>
<dbReference type="InterPro" id="IPR036680">
    <property type="entry name" value="SPOR-like_sf"/>
</dbReference>
<organism evidence="13 14">
    <name type="scientific">Dichotomicrobium thermohalophilum</name>
    <dbReference type="NCBI Taxonomy" id="933063"/>
    <lineage>
        <taxon>Bacteria</taxon>
        <taxon>Pseudomonadati</taxon>
        <taxon>Pseudomonadota</taxon>
        <taxon>Alphaproteobacteria</taxon>
        <taxon>Hyphomicrobiales</taxon>
        <taxon>Hyphomicrobiaceae</taxon>
        <taxon>Dichotomicrobium</taxon>
    </lineage>
</organism>
<name>A0A397Q8T1_9HYPH</name>
<dbReference type="EMBL" id="QXDF01000001">
    <property type="protein sequence ID" value="RIA56235.1"/>
    <property type="molecule type" value="Genomic_DNA"/>
</dbReference>
<evidence type="ECO:0000256" key="4">
    <source>
        <dbReference type="ARBA" id="ARBA00022960"/>
    </source>
</evidence>
<evidence type="ECO:0000256" key="5">
    <source>
        <dbReference type="ARBA" id="ARBA00022984"/>
    </source>
</evidence>
<comment type="caution">
    <text evidence="13">The sequence shown here is derived from an EMBL/GenBank/DDBJ whole genome shotgun (WGS) entry which is preliminary data.</text>
</comment>
<evidence type="ECO:0000313" key="13">
    <source>
        <dbReference type="EMBL" id="RIA56235.1"/>
    </source>
</evidence>
<comment type="similarity">
    <text evidence="1 9">Belongs to the peptidase S11 family.</text>
</comment>
<keyword evidence="5" id="KW-0573">Peptidoglycan synthesis</keyword>
<dbReference type="GO" id="GO:0009252">
    <property type="term" value="P:peptidoglycan biosynthetic process"/>
    <property type="evidence" value="ECO:0007669"/>
    <property type="project" value="UniProtKB-KW"/>
</dbReference>